<dbReference type="InterPro" id="IPR011006">
    <property type="entry name" value="CheY-like_superfamily"/>
</dbReference>
<dbReference type="PANTHER" id="PTHR43384:SF13">
    <property type="entry name" value="SLR0110 PROTEIN"/>
    <property type="match status" value="1"/>
</dbReference>
<organism evidence="2 3">
    <name type="scientific">Pontibacillus salipaludis</name>
    <dbReference type="NCBI Taxonomy" id="1697394"/>
    <lineage>
        <taxon>Bacteria</taxon>
        <taxon>Bacillati</taxon>
        <taxon>Bacillota</taxon>
        <taxon>Bacilli</taxon>
        <taxon>Bacillales</taxon>
        <taxon>Bacillaceae</taxon>
        <taxon>Pontibacillus</taxon>
    </lineage>
</organism>
<name>A0ABQ1Q9J7_9BACI</name>
<dbReference type="Proteomes" id="UP000642571">
    <property type="component" value="Unassembled WGS sequence"/>
</dbReference>
<dbReference type="Pfam" id="PF13614">
    <property type="entry name" value="AAA_31"/>
    <property type="match status" value="1"/>
</dbReference>
<dbReference type="InterPro" id="IPR025669">
    <property type="entry name" value="AAA_dom"/>
</dbReference>
<evidence type="ECO:0000313" key="2">
    <source>
        <dbReference type="EMBL" id="GGD20207.1"/>
    </source>
</evidence>
<comment type="caution">
    <text evidence="2">The sequence shown here is derived from an EMBL/GenBank/DDBJ whole genome shotgun (WGS) entry which is preliminary data.</text>
</comment>
<protein>
    <recommendedName>
        <fullName evidence="1">AAA domain-containing protein</fullName>
    </recommendedName>
</protein>
<dbReference type="Gene3D" id="3.40.50.300">
    <property type="entry name" value="P-loop containing nucleotide triphosphate hydrolases"/>
    <property type="match status" value="1"/>
</dbReference>
<accession>A0ABQ1Q9J7</accession>
<dbReference type="SUPFAM" id="SSF52172">
    <property type="entry name" value="CheY-like"/>
    <property type="match status" value="1"/>
</dbReference>
<dbReference type="SUPFAM" id="SSF52540">
    <property type="entry name" value="P-loop containing nucleoside triphosphate hydrolases"/>
    <property type="match status" value="1"/>
</dbReference>
<dbReference type="RefSeq" id="WP_188655103.1">
    <property type="nucleotide sequence ID" value="NZ_BMIN01000014.1"/>
</dbReference>
<keyword evidence="3" id="KW-1185">Reference proteome</keyword>
<proteinExistence type="predicted"/>
<dbReference type="InterPro" id="IPR027417">
    <property type="entry name" value="P-loop_NTPase"/>
</dbReference>
<dbReference type="EMBL" id="BMIN01000014">
    <property type="protein sequence ID" value="GGD20207.1"/>
    <property type="molecule type" value="Genomic_DNA"/>
</dbReference>
<sequence length="380" mass="43394">MSRTHDIFLIGNNETLEQAITDQLKEEFQFTHLSSQNLSYELKKHVVELAVVLNTDNESSSDLIQTVLSEFPKAFILYIDNESDFDLLREITRLGVSDYLVFPEEESVFRERIHMLSERLQSSRDRSTENFRRGGGKIFSFYSGQGGTGKSLIGSSFAQALKLESTANVLFIDLNTQYGGAETYLNVSSNRSLIDLLPVIQEINEHHIRNIATSESYSNLDVLISPRDAELAEKIGEDFVVRLLRACKRNYDFIIVDLPTWMEERTYTALSESDRIFYMISLDTAALRILKNVEDLFKQLAINTDEKLELVINFSGRENELTKKDLERFVTYPVAAKLRRDIKGVQAAVNQGAPLRKEAKEKKLTPVSKDIQGWVRSMLK</sequence>
<feature type="domain" description="AAA" evidence="1">
    <location>
        <begin position="137"/>
        <end position="308"/>
    </location>
</feature>
<gene>
    <name evidence="2" type="ORF">GCM10011389_29820</name>
</gene>
<dbReference type="PANTHER" id="PTHR43384">
    <property type="entry name" value="SEPTUM SITE-DETERMINING PROTEIN MIND HOMOLOG, CHLOROPLASTIC-RELATED"/>
    <property type="match status" value="1"/>
</dbReference>
<dbReference type="Gene3D" id="3.40.50.2300">
    <property type="match status" value="1"/>
</dbReference>
<dbReference type="InterPro" id="IPR050625">
    <property type="entry name" value="ParA/MinD_ATPase"/>
</dbReference>
<reference evidence="3" key="1">
    <citation type="journal article" date="2019" name="Int. J. Syst. Evol. Microbiol.">
        <title>The Global Catalogue of Microorganisms (GCM) 10K type strain sequencing project: providing services to taxonomists for standard genome sequencing and annotation.</title>
        <authorList>
            <consortium name="The Broad Institute Genomics Platform"/>
            <consortium name="The Broad Institute Genome Sequencing Center for Infectious Disease"/>
            <person name="Wu L."/>
            <person name="Ma J."/>
        </authorList>
    </citation>
    <scope>NUCLEOTIDE SEQUENCE [LARGE SCALE GENOMIC DNA]</scope>
    <source>
        <strain evidence="3">CGMCC 1.15353</strain>
    </source>
</reference>
<evidence type="ECO:0000313" key="3">
    <source>
        <dbReference type="Proteomes" id="UP000642571"/>
    </source>
</evidence>
<evidence type="ECO:0000259" key="1">
    <source>
        <dbReference type="Pfam" id="PF13614"/>
    </source>
</evidence>